<feature type="transmembrane region" description="Helical" evidence="1">
    <location>
        <begin position="6"/>
        <end position="26"/>
    </location>
</feature>
<name>A0A1L8CFW2_9LACO</name>
<accession>A0A1L8CFW2</accession>
<keyword evidence="1" id="KW-1133">Transmembrane helix</keyword>
<protein>
    <submittedName>
        <fullName evidence="2">Uncharacterized protein</fullName>
    </submittedName>
</protein>
<proteinExistence type="predicted"/>
<keyword evidence="1" id="KW-0472">Membrane</keyword>
<dbReference type="AlphaFoldDB" id="A0A1L8CFW2"/>
<comment type="caution">
    <text evidence="2">The sequence shown here is derived from an EMBL/GenBank/DDBJ whole genome shotgun (WGS) entry which is preliminary data.</text>
</comment>
<dbReference type="Proteomes" id="UP000186588">
    <property type="component" value="Unassembled WGS sequence"/>
</dbReference>
<reference evidence="2 3" key="1">
    <citation type="journal article" date="2016" name="Syst. Appl. Microbiol.">
        <title>Genomic characterization of a fructophilic bee symbiont Lactobacillus kunkeei reveals its niche-specific adaptation.</title>
        <authorList>
            <person name="Maeno S."/>
            <person name="Tanizawa Y."/>
            <person name="Kanesaki Y."/>
            <person name="Kubota E."/>
            <person name="Kumar H."/>
            <person name="Dicks L."/>
            <person name="Salminen S."/>
            <person name="Nakagawa J."/>
            <person name="Arita M."/>
            <person name="Endo A."/>
        </authorList>
    </citation>
    <scope>NUCLEOTIDE SEQUENCE [LARGE SCALE GENOMIC DNA]</scope>
    <source>
        <strain evidence="2 3">FF30-6</strain>
    </source>
</reference>
<organism evidence="2 3">
    <name type="scientific">Apilactobacillus kunkeei</name>
    <dbReference type="NCBI Taxonomy" id="148814"/>
    <lineage>
        <taxon>Bacteria</taxon>
        <taxon>Bacillati</taxon>
        <taxon>Bacillota</taxon>
        <taxon>Bacilli</taxon>
        <taxon>Lactobacillales</taxon>
        <taxon>Lactobacillaceae</taxon>
        <taxon>Apilactobacillus</taxon>
    </lineage>
</organism>
<keyword evidence="1" id="KW-0812">Transmembrane</keyword>
<sequence>MLLLTLAIIDIIINLIAIVFGIIVLIDSKN</sequence>
<evidence type="ECO:0000313" key="3">
    <source>
        <dbReference type="Proteomes" id="UP000186588"/>
    </source>
</evidence>
<dbReference type="EMBL" id="BDDX01000001">
    <property type="protein sequence ID" value="GAT90087.1"/>
    <property type="molecule type" value="Genomic_DNA"/>
</dbReference>
<evidence type="ECO:0000313" key="2">
    <source>
        <dbReference type="EMBL" id="GAT90087.1"/>
    </source>
</evidence>
<gene>
    <name evidence="2" type="ORF">FF306_00180</name>
</gene>
<evidence type="ECO:0000256" key="1">
    <source>
        <dbReference type="SAM" id="Phobius"/>
    </source>
</evidence>